<dbReference type="SUPFAM" id="SSF51197">
    <property type="entry name" value="Clavaminate synthase-like"/>
    <property type="match status" value="1"/>
</dbReference>
<evidence type="ECO:0000256" key="3">
    <source>
        <dbReference type="ARBA" id="ARBA00023002"/>
    </source>
</evidence>
<evidence type="ECO:0000259" key="6">
    <source>
        <dbReference type="PROSITE" id="PS51471"/>
    </source>
</evidence>
<keyword evidence="4 5" id="KW-0408">Iron</keyword>
<dbReference type="PANTHER" id="PTHR16557:SF2">
    <property type="entry name" value="NUCLEIC ACID DIOXYGENASE ALKBH1"/>
    <property type="match status" value="1"/>
</dbReference>
<dbReference type="PANTHER" id="PTHR16557">
    <property type="entry name" value="ALKYLATED DNA REPAIR PROTEIN ALKB-RELATED"/>
    <property type="match status" value="1"/>
</dbReference>
<dbReference type="GO" id="GO:0046872">
    <property type="term" value="F:metal ion binding"/>
    <property type="evidence" value="ECO:0007669"/>
    <property type="project" value="UniProtKB-KW"/>
</dbReference>
<keyword evidence="8" id="KW-1185">Reference proteome</keyword>
<keyword evidence="3" id="KW-0560">Oxidoreductase</keyword>
<dbReference type="InterPro" id="IPR005123">
    <property type="entry name" value="Oxoglu/Fe-dep_dioxygenase_dom"/>
</dbReference>
<dbReference type="InterPro" id="IPR027450">
    <property type="entry name" value="AlkB-like"/>
</dbReference>
<evidence type="ECO:0000256" key="4">
    <source>
        <dbReference type="ARBA" id="ARBA00023004"/>
    </source>
</evidence>
<dbReference type="Gene3D" id="2.60.120.590">
    <property type="entry name" value="Alpha-ketoglutarate-dependent dioxygenase AlkB-like"/>
    <property type="match status" value="1"/>
</dbReference>
<reference evidence="7 8" key="1">
    <citation type="submission" date="2017-04" db="EMBL/GenBank/DDBJ databases">
        <title>Genome sequencing of [Candida] sorbophila.</title>
        <authorList>
            <person name="Ahn J.O."/>
        </authorList>
    </citation>
    <scope>NUCLEOTIDE SEQUENCE [LARGE SCALE GENOMIC DNA]</scope>
    <source>
        <strain evidence="7 8">DS02</strain>
    </source>
</reference>
<evidence type="ECO:0000256" key="2">
    <source>
        <dbReference type="ARBA" id="ARBA00022964"/>
    </source>
</evidence>
<evidence type="ECO:0000313" key="7">
    <source>
        <dbReference type="EMBL" id="PRT53023.1"/>
    </source>
</evidence>
<keyword evidence="1 5" id="KW-0479">Metal-binding</keyword>
<evidence type="ECO:0000256" key="1">
    <source>
        <dbReference type="ARBA" id="ARBA00022723"/>
    </source>
</evidence>
<dbReference type="Proteomes" id="UP000238350">
    <property type="component" value="Unassembled WGS sequence"/>
</dbReference>
<evidence type="ECO:0000256" key="5">
    <source>
        <dbReference type="PIRSR" id="PIRSR604574-2"/>
    </source>
</evidence>
<evidence type="ECO:0000313" key="8">
    <source>
        <dbReference type="Proteomes" id="UP000238350"/>
    </source>
</evidence>
<feature type="domain" description="Fe2OG dioxygenase" evidence="6">
    <location>
        <begin position="179"/>
        <end position="292"/>
    </location>
</feature>
<dbReference type="GeneID" id="36514392"/>
<dbReference type="RefSeq" id="XP_024662969.1">
    <property type="nucleotide sequence ID" value="XM_024807201.1"/>
</dbReference>
<comment type="caution">
    <text evidence="7">The sequence shown here is derived from an EMBL/GenBank/DDBJ whole genome shotgun (WGS) entry which is preliminary data.</text>
</comment>
<protein>
    <submittedName>
        <fullName evidence="7">Alpha-ketoglutarate-dependent dioxygenase abh1</fullName>
    </submittedName>
</protein>
<dbReference type="InterPro" id="IPR004574">
    <property type="entry name" value="Alkb"/>
</dbReference>
<dbReference type="Pfam" id="PF13532">
    <property type="entry name" value="2OG-FeII_Oxy_2"/>
    <property type="match status" value="1"/>
</dbReference>
<organism evidence="7 8">
    <name type="scientific">Wickerhamiella sorbophila</name>
    <dbReference type="NCBI Taxonomy" id="45607"/>
    <lineage>
        <taxon>Eukaryota</taxon>
        <taxon>Fungi</taxon>
        <taxon>Dikarya</taxon>
        <taxon>Ascomycota</taxon>
        <taxon>Saccharomycotina</taxon>
        <taxon>Dipodascomycetes</taxon>
        <taxon>Dipodascales</taxon>
        <taxon>Trichomonascaceae</taxon>
        <taxon>Wickerhamiella</taxon>
    </lineage>
</organism>
<gene>
    <name evidence="7" type="ORF">B9G98_00643</name>
</gene>
<dbReference type="PROSITE" id="PS51471">
    <property type="entry name" value="FE2OG_OXY"/>
    <property type="match status" value="1"/>
</dbReference>
<dbReference type="InterPro" id="IPR037151">
    <property type="entry name" value="AlkB-like_sf"/>
</dbReference>
<feature type="binding site" evidence="5">
    <location>
        <position position="199"/>
    </location>
    <ligand>
        <name>Fe cation</name>
        <dbReference type="ChEBI" id="CHEBI:24875"/>
        <note>catalytic</note>
    </ligand>
</feature>
<dbReference type="GO" id="GO:0051213">
    <property type="term" value="F:dioxygenase activity"/>
    <property type="evidence" value="ECO:0007669"/>
    <property type="project" value="UniProtKB-KW"/>
</dbReference>
<feature type="binding site" evidence="5">
    <location>
        <position position="197"/>
    </location>
    <ligand>
        <name>Fe cation</name>
        <dbReference type="ChEBI" id="CHEBI:24875"/>
        <note>catalytic</note>
    </ligand>
</feature>
<proteinExistence type="predicted"/>
<comment type="cofactor">
    <cofactor evidence="5">
        <name>Fe(2+)</name>
        <dbReference type="ChEBI" id="CHEBI:29033"/>
    </cofactor>
    <text evidence="5">Binds 1 Fe(2+) ion per subunit.</text>
</comment>
<dbReference type="GO" id="GO:0005737">
    <property type="term" value="C:cytoplasm"/>
    <property type="evidence" value="ECO:0007669"/>
    <property type="project" value="TreeGrafter"/>
</dbReference>
<feature type="binding site" evidence="5">
    <location>
        <position position="252"/>
    </location>
    <ligand>
        <name>Fe cation</name>
        <dbReference type="ChEBI" id="CHEBI:24875"/>
        <note>catalytic</note>
    </ligand>
</feature>
<dbReference type="EMBL" id="NDIQ01000001">
    <property type="protein sequence ID" value="PRT53023.1"/>
    <property type="molecule type" value="Genomic_DNA"/>
</dbReference>
<dbReference type="AlphaFoldDB" id="A0A2T0FDE1"/>
<name>A0A2T0FDE1_9ASCO</name>
<dbReference type="GO" id="GO:0005634">
    <property type="term" value="C:nucleus"/>
    <property type="evidence" value="ECO:0007669"/>
    <property type="project" value="TreeGrafter"/>
</dbReference>
<dbReference type="STRING" id="45607.A0A2T0FDE1"/>
<dbReference type="OrthoDB" id="6614653at2759"/>
<accession>A0A2T0FDE1</accession>
<sequence>MDWFKPLYKAHRKAESVTVFDPASDQENVQYEQYLLTRESVKPNENAYKVYDVPSPKLFTQWTTPDLPGLRIISGAIPQDLQCQLAKESVTEYLASPEHLTNLDAHHTIQRPMDLFSDKEVSATISNEKIKSSGLRWVTLGGQYNWTTKEYPTFELGAPGCPAFPQQLGEFVRQGFGVEPQAAIVNYYRQGDILSPHQDVAELSHQDLVSISLGCDCVFYAGPARYDAKPLAVLLRSGDIVVMGGESRGAWHGVGRVFSGTSPEALESSLDKPGFAAWIRNKRINVNIRQMVD</sequence>
<keyword evidence="2 7" id="KW-0223">Dioxygenase</keyword>